<feature type="region of interest" description="Disordered" evidence="1">
    <location>
        <begin position="155"/>
        <end position="186"/>
    </location>
</feature>
<evidence type="ECO:0000313" key="3">
    <source>
        <dbReference type="Proteomes" id="UP000237438"/>
    </source>
</evidence>
<feature type="region of interest" description="Disordered" evidence="1">
    <location>
        <begin position="266"/>
        <end position="309"/>
    </location>
</feature>
<dbReference type="AlphaFoldDB" id="A0A2S4PMG7"/>
<sequence>MIDSMEISQEIQAPSTEVSNHPPPIPPVPLIHNPPPLIAPPPPPSNLTPTTKAADCRLILRPVAPSKRPIPERPQNNSRNNSDIVNAYLSQEPAENIATRQRHERAWYARIMICTTVISSIDSTLAIFTKEVEKEEIVAFEAYLSLAIANFAATDSSPPPPRVPLHSRLNKGSGNESSKGKRKEKNLSKIAAATPRIAPNQNPNLRIGKDIDPPRIFKDNDKSWAVVARNGQKKARVVQNNNIMHKLFRHHRKNLVLQPKIPIAFGSSEGKSSFVAETEDSQADDESSDTTDSEDIMSDTEDSEAESLK</sequence>
<evidence type="ECO:0000256" key="1">
    <source>
        <dbReference type="SAM" id="MobiDB-lite"/>
    </source>
</evidence>
<organism evidence="2 3">
    <name type="scientific">Erysiphe pulchra</name>
    <dbReference type="NCBI Taxonomy" id="225359"/>
    <lineage>
        <taxon>Eukaryota</taxon>
        <taxon>Fungi</taxon>
        <taxon>Dikarya</taxon>
        <taxon>Ascomycota</taxon>
        <taxon>Pezizomycotina</taxon>
        <taxon>Leotiomycetes</taxon>
        <taxon>Erysiphales</taxon>
        <taxon>Erysiphaceae</taxon>
        <taxon>Erysiphe</taxon>
    </lineage>
</organism>
<feature type="region of interest" description="Disordered" evidence="1">
    <location>
        <begin position="1"/>
        <end position="50"/>
    </location>
</feature>
<evidence type="ECO:0000313" key="2">
    <source>
        <dbReference type="EMBL" id="POS83255.1"/>
    </source>
</evidence>
<dbReference type="EMBL" id="PEDP01001757">
    <property type="protein sequence ID" value="POS83255.1"/>
    <property type="molecule type" value="Genomic_DNA"/>
</dbReference>
<accession>A0A2S4PMG7</accession>
<keyword evidence="3" id="KW-1185">Reference proteome</keyword>
<feature type="compositionally biased region" description="Polar residues" evidence="1">
    <location>
        <begin position="1"/>
        <end position="19"/>
    </location>
</feature>
<comment type="caution">
    <text evidence="2">The sequence shown here is derived from an EMBL/GenBank/DDBJ whole genome shotgun (WGS) entry which is preliminary data.</text>
</comment>
<reference evidence="2 3" key="1">
    <citation type="submission" date="2017-10" db="EMBL/GenBank/DDBJ databases">
        <title>Development of genomic resources for the powdery mildew, Erysiphe pulchra.</title>
        <authorList>
            <person name="Wadl P.A."/>
            <person name="Mack B.M."/>
            <person name="Moore G."/>
            <person name="Beltz S.B."/>
        </authorList>
    </citation>
    <scope>NUCLEOTIDE SEQUENCE [LARGE SCALE GENOMIC DNA]</scope>
    <source>
        <strain evidence="2">Cflorida</strain>
    </source>
</reference>
<gene>
    <name evidence="2" type="ORF">EPUL_005455</name>
</gene>
<feature type="compositionally biased region" description="Pro residues" evidence="1">
    <location>
        <begin position="21"/>
        <end position="46"/>
    </location>
</feature>
<name>A0A2S4PMG7_9PEZI</name>
<protein>
    <submittedName>
        <fullName evidence="2">Uncharacterized protein</fullName>
    </submittedName>
</protein>
<dbReference type="Proteomes" id="UP000237438">
    <property type="component" value="Unassembled WGS sequence"/>
</dbReference>
<proteinExistence type="predicted"/>
<feature type="compositionally biased region" description="Acidic residues" evidence="1">
    <location>
        <begin position="277"/>
        <end position="309"/>
    </location>
</feature>